<dbReference type="AlphaFoldDB" id="A0A2I0WKW4"/>
<reference evidence="1 2" key="2">
    <citation type="journal article" date="2017" name="Nature">
        <title>The Apostasia genome and the evolution of orchids.</title>
        <authorList>
            <person name="Zhang G.Q."/>
            <person name="Liu K.W."/>
            <person name="Li Z."/>
            <person name="Lohaus R."/>
            <person name="Hsiao Y.Y."/>
            <person name="Niu S.C."/>
            <person name="Wang J.Y."/>
            <person name="Lin Y.C."/>
            <person name="Xu Q."/>
            <person name="Chen L.J."/>
            <person name="Yoshida K."/>
            <person name="Fujiwara S."/>
            <person name="Wang Z.W."/>
            <person name="Zhang Y.Q."/>
            <person name="Mitsuda N."/>
            <person name="Wang M."/>
            <person name="Liu G.H."/>
            <person name="Pecoraro L."/>
            <person name="Huang H.X."/>
            <person name="Xiao X.J."/>
            <person name="Lin M."/>
            <person name="Wu X.Y."/>
            <person name="Wu W.L."/>
            <person name="Chen Y.Y."/>
            <person name="Chang S.B."/>
            <person name="Sakamoto S."/>
            <person name="Ohme-Takagi M."/>
            <person name="Yagi M."/>
            <person name="Zeng S.J."/>
            <person name="Shen C.Y."/>
            <person name="Yeh C.M."/>
            <person name="Luo Y.B."/>
            <person name="Tsai W.C."/>
            <person name="Van de Peer Y."/>
            <person name="Liu Z.J."/>
        </authorList>
    </citation>
    <scope>NUCLEOTIDE SEQUENCE [LARGE SCALE GENOMIC DNA]</scope>
    <source>
        <tissue evidence="1">The whole plant</tissue>
    </source>
</reference>
<name>A0A2I0WKW4_9ASPA</name>
<dbReference type="Proteomes" id="UP000233837">
    <property type="component" value="Unassembled WGS sequence"/>
</dbReference>
<keyword evidence="2" id="KW-1185">Reference proteome</keyword>
<sequence>MQYEAEFTALARYAPQLVSTSVEKCYKFPRGLRDSLRQPLVPFHISDFFKLVEIARLIENDPMATQQWWTASRKRFSGDAFGSGFSGFGKKRFAFEDSRRRGQSVFTIVSGSGNVTSSGSVIGAPVYQTCGRRHFG</sequence>
<dbReference type="EMBL" id="KZ502543">
    <property type="protein sequence ID" value="PKU76304.1"/>
    <property type="molecule type" value="Genomic_DNA"/>
</dbReference>
<organism evidence="1 2">
    <name type="scientific">Dendrobium catenatum</name>
    <dbReference type="NCBI Taxonomy" id="906689"/>
    <lineage>
        <taxon>Eukaryota</taxon>
        <taxon>Viridiplantae</taxon>
        <taxon>Streptophyta</taxon>
        <taxon>Embryophyta</taxon>
        <taxon>Tracheophyta</taxon>
        <taxon>Spermatophyta</taxon>
        <taxon>Magnoliopsida</taxon>
        <taxon>Liliopsida</taxon>
        <taxon>Asparagales</taxon>
        <taxon>Orchidaceae</taxon>
        <taxon>Epidendroideae</taxon>
        <taxon>Malaxideae</taxon>
        <taxon>Dendrobiinae</taxon>
        <taxon>Dendrobium</taxon>
    </lineage>
</organism>
<accession>A0A2I0WKW4</accession>
<proteinExistence type="predicted"/>
<reference evidence="1 2" key="1">
    <citation type="journal article" date="2016" name="Sci. Rep.">
        <title>The Dendrobium catenatum Lindl. genome sequence provides insights into polysaccharide synthase, floral development and adaptive evolution.</title>
        <authorList>
            <person name="Zhang G.Q."/>
            <person name="Xu Q."/>
            <person name="Bian C."/>
            <person name="Tsai W.C."/>
            <person name="Yeh C.M."/>
            <person name="Liu K.W."/>
            <person name="Yoshida K."/>
            <person name="Zhang L.S."/>
            <person name="Chang S.B."/>
            <person name="Chen F."/>
            <person name="Shi Y."/>
            <person name="Su Y.Y."/>
            <person name="Zhang Y.Q."/>
            <person name="Chen L.J."/>
            <person name="Yin Y."/>
            <person name="Lin M."/>
            <person name="Huang H."/>
            <person name="Deng H."/>
            <person name="Wang Z.W."/>
            <person name="Zhu S.L."/>
            <person name="Zhao X."/>
            <person name="Deng C."/>
            <person name="Niu S.C."/>
            <person name="Huang J."/>
            <person name="Wang M."/>
            <person name="Liu G.H."/>
            <person name="Yang H.J."/>
            <person name="Xiao X.J."/>
            <person name="Hsiao Y.Y."/>
            <person name="Wu W.L."/>
            <person name="Chen Y.Y."/>
            <person name="Mitsuda N."/>
            <person name="Ohme-Takagi M."/>
            <person name="Luo Y.B."/>
            <person name="Van de Peer Y."/>
            <person name="Liu Z.J."/>
        </authorList>
    </citation>
    <scope>NUCLEOTIDE SEQUENCE [LARGE SCALE GENOMIC DNA]</scope>
    <source>
        <tissue evidence="1">The whole plant</tissue>
    </source>
</reference>
<evidence type="ECO:0008006" key="3">
    <source>
        <dbReference type="Google" id="ProtNLM"/>
    </source>
</evidence>
<gene>
    <name evidence="1" type="ORF">MA16_Dca019533</name>
</gene>
<protein>
    <recommendedName>
        <fullName evidence="3">Retrotransposon gag domain-containing protein</fullName>
    </recommendedName>
</protein>
<evidence type="ECO:0000313" key="2">
    <source>
        <dbReference type="Proteomes" id="UP000233837"/>
    </source>
</evidence>
<evidence type="ECO:0000313" key="1">
    <source>
        <dbReference type="EMBL" id="PKU76304.1"/>
    </source>
</evidence>